<evidence type="ECO:0000256" key="5">
    <source>
        <dbReference type="ARBA" id="ARBA00023254"/>
    </source>
</evidence>
<dbReference type="OrthoDB" id="272266at2759"/>
<comment type="similarity">
    <text evidence="2">Belongs to the HOP2 family.</text>
</comment>
<keyword evidence="6" id="KW-0175">Coiled coil</keyword>
<dbReference type="GO" id="GO:0007129">
    <property type="term" value="P:homologous chromosome pairing at meiosis"/>
    <property type="evidence" value="ECO:0007669"/>
    <property type="project" value="TreeGrafter"/>
</dbReference>
<keyword evidence="5" id="KW-0469">Meiosis</keyword>
<protein>
    <submittedName>
        <fullName evidence="10">Putative tbp-1 interacting protein (inferred by orthology to a S. mansoni protein)</fullName>
    </submittedName>
</protein>
<dbReference type="STRING" id="27835.A0A0N4Y9B1"/>
<keyword evidence="3" id="KW-0233">DNA recombination</keyword>
<organism evidence="10">
    <name type="scientific">Nippostrongylus brasiliensis</name>
    <name type="common">Rat hookworm</name>
    <dbReference type="NCBI Taxonomy" id="27835"/>
    <lineage>
        <taxon>Eukaryota</taxon>
        <taxon>Metazoa</taxon>
        <taxon>Ecdysozoa</taxon>
        <taxon>Nematoda</taxon>
        <taxon>Chromadorea</taxon>
        <taxon>Rhabditida</taxon>
        <taxon>Rhabditina</taxon>
        <taxon>Rhabditomorpha</taxon>
        <taxon>Strongyloidea</taxon>
        <taxon>Heligmosomidae</taxon>
        <taxon>Nippostrongylus</taxon>
    </lineage>
</organism>
<evidence type="ECO:0000313" key="8">
    <source>
        <dbReference type="EMBL" id="VDL76469.1"/>
    </source>
</evidence>
<dbReference type="InterPro" id="IPR036388">
    <property type="entry name" value="WH-like_DNA-bd_sf"/>
</dbReference>
<dbReference type="EMBL" id="UYSL01020881">
    <property type="protein sequence ID" value="VDL76469.1"/>
    <property type="molecule type" value="Genomic_DNA"/>
</dbReference>
<name>A0A0N4Y9B1_NIPBR</name>
<dbReference type="GO" id="GO:0000709">
    <property type="term" value="P:meiotic joint molecule formation"/>
    <property type="evidence" value="ECO:0007669"/>
    <property type="project" value="TreeGrafter"/>
</dbReference>
<reference evidence="8 9" key="2">
    <citation type="submission" date="2018-11" db="EMBL/GenBank/DDBJ databases">
        <authorList>
            <consortium name="Pathogen Informatics"/>
        </authorList>
    </citation>
    <scope>NUCLEOTIDE SEQUENCE [LARGE SCALE GENOMIC DNA]</scope>
</reference>
<sequence length="206" mass="23399">MSKADLEHRASKKITEYMIEQNRPYSVVDVCTNLRQEFGKALVLKVLEASVASGVLKDKLIGKQKIFYANQDKLEKYDEKAIEECDSKIELLSEKLRLLSNEAKSIQTELKELENAETTAKLKSLTSELQQKIKNMKVRISKLEVSRDPLCAQQAKEAFRAQSAMMKVVQSRKRIATDMINAIMENSPLSKRELLDSMGVEMDVAQ</sequence>
<dbReference type="GO" id="GO:0000794">
    <property type="term" value="C:condensed nuclear chromosome"/>
    <property type="evidence" value="ECO:0007669"/>
    <property type="project" value="TreeGrafter"/>
</dbReference>
<dbReference type="WBParaSite" id="NBR_0001287901-mRNA-1">
    <property type="protein sequence ID" value="NBR_0001287901-mRNA-1"/>
    <property type="gene ID" value="NBR_0001287901"/>
</dbReference>
<dbReference type="Gene3D" id="1.10.10.10">
    <property type="entry name" value="Winged helix-like DNA-binding domain superfamily/Winged helix DNA-binding domain"/>
    <property type="match status" value="1"/>
</dbReference>
<dbReference type="Proteomes" id="UP000271162">
    <property type="component" value="Unassembled WGS sequence"/>
</dbReference>
<gene>
    <name evidence="8" type="ORF">NBR_LOCUS12880</name>
</gene>
<evidence type="ECO:0000256" key="3">
    <source>
        <dbReference type="ARBA" id="ARBA00023172"/>
    </source>
</evidence>
<feature type="domain" description="Homologous-pairing protein 2 winged helix" evidence="7">
    <location>
        <begin position="10"/>
        <end position="70"/>
    </location>
</feature>
<evidence type="ECO:0000256" key="2">
    <source>
        <dbReference type="ARBA" id="ARBA00007922"/>
    </source>
</evidence>
<dbReference type="Pfam" id="PF07106">
    <property type="entry name" value="WHD_TBPIP"/>
    <property type="match status" value="1"/>
</dbReference>
<proteinExistence type="inferred from homology"/>
<dbReference type="PANTHER" id="PTHR15938:SF0">
    <property type="entry name" value="HOMOLOGOUS-PAIRING PROTEIN 2 HOMOLOG"/>
    <property type="match status" value="1"/>
</dbReference>
<dbReference type="GO" id="GO:0120230">
    <property type="term" value="F:recombinase activator activity"/>
    <property type="evidence" value="ECO:0007669"/>
    <property type="project" value="TreeGrafter"/>
</dbReference>
<accession>A0A0N4Y9B1</accession>
<dbReference type="GO" id="GO:0120231">
    <property type="term" value="C:DNA recombinase auxiliary factor complex"/>
    <property type="evidence" value="ECO:0007669"/>
    <property type="project" value="TreeGrafter"/>
</dbReference>
<evidence type="ECO:0000259" key="7">
    <source>
        <dbReference type="Pfam" id="PF07106"/>
    </source>
</evidence>
<evidence type="ECO:0000256" key="6">
    <source>
        <dbReference type="SAM" id="Coils"/>
    </source>
</evidence>
<dbReference type="AlphaFoldDB" id="A0A0N4Y9B1"/>
<keyword evidence="9" id="KW-1185">Reference proteome</keyword>
<dbReference type="GO" id="GO:0010774">
    <property type="term" value="P:meiotic strand invasion involved in reciprocal meiotic recombination"/>
    <property type="evidence" value="ECO:0007669"/>
    <property type="project" value="TreeGrafter"/>
</dbReference>
<dbReference type="GO" id="GO:0003690">
    <property type="term" value="F:double-stranded DNA binding"/>
    <property type="evidence" value="ECO:0007669"/>
    <property type="project" value="TreeGrafter"/>
</dbReference>
<dbReference type="InterPro" id="IPR010776">
    <property type="entry name" value="Hop2_WH_dom"/>
</dbReference>
<dbReference type="PANTHER" id="PTHR15938">
    <property type="entry name" value="TBP-1 INTERACTING PROTEIN"/>
    <property type="match status" value="1"/>
</dbReference>
<feature type="coiled-coil region" evidence="6">
    <location>
        <begin position="82"/>
        <end position="146"/>
    </location>
</feature>
<evidence type="ECO:0000256" key="1">
    <source>
        <dbReference type="ARBA" id="ARBA00004123"/>
    </source>
</evidence>
<reference evidence="10" key="1">
    <citation type="submission" date="2017-02" db="UniProtKB">
        <authorList>
            <consortium name="WormBaseParasite"/>
        </authorList>
    </citation>
    <scope>IDENTIFICATION</scope>
</reference>
<evidence type="ECO:0000256" key="4">
    <source>
        <dbReference type="ARBA" id="ARBA00023242"/>
    </source>
</evidence>
<evidence type="ECO:0000313" key="9">
    <source>
        <dbReference type="Proteomes" id="UP000271162"/>
    </source>
</evidence>
<dbReference type="OMA" id="QKYHREW"/>
<keyword evidence="4" id="KW-0539">Nucleus</keyword>
<evidence type="ECO:0000313" key="10">
    <source>
        <dbReference type="WBParaSite" id="NBR_0001287901-mRNA-1"/>
    </source>
</evidence>
<comment type="subcellular location">
    <subcellularLocation>
        <location evidence="1">Nucleus</location>
    </subcellularLocation>
</comment>